<dbReference type="Pfam" id="PF10613">
    <property type="entry name" value="Lig_chan-Glu_bd"/>
    <property type="match status" value="1"/>
</dbReference>
<keyword evidence="21" id="KW-1185">Reference proteome</keyword>
<evidence type="ECO:0000259" key="18">
    <source>
        <dbReference type="SMART" id="SM00079"/>
    </source>
</evidence>
<dbReference type="AlphaFoldDB" id="A0A7T8HFZ2"/>
<keyword evidence="10 17" id="KW-0472">Membrane</keyword>
<feature type="binding site" evidence="15">
    <location>
        <position position="71"/>
    </location>
    <ligand>
        <name>L-glutamate</name>
        <dbReference type="ChEBI" id="CHEBI:29985"/>
    </ligand>
</feature>
<evidence type="ECO:0000256" key="17">
    <source>
        <dbReference type="SAM" id="Phobius"/>
    </source>
</evidence>
<evidence type="ECO:0000256" key="4">
    <source>
        <dbReference type="ARBA" id="ARBA00022475"/>
    </source>
</evidence>
<dbReference type="GO" id="GO:0046872">
    <property type="term" value="F:metal ion binding"/>
    <property type="evidence" value="ECO:0007669"/>
    <property type="project" value="UniProtKB-KW"/>
</dbReference>
<name>A0A7T8HFZ2_CALRO</name>
<evidence type="ECO:0000256" key="9">
    <source>
        <dbReference type="ARBA" id="ARBA00023065"/>
    </source>
</evidence>
<proteinExistence type="inferred from homology"/>
<evidence type="ECO:0000256" key="15">
    <source>
        <dbReference type="PIRSR" id="PIRSR601508-1"/>
    </source>
</evidence>
<evidence type="ECO:0000256" key="12">
    <source>
        <dbReference type="ARBA" id="ARBA00023180"/>
    </source>
</evidence>
<evidence type="ECO:0000313" key="20">
    <source>
        <dbReference type="EMBL" id="QQP49367.1"/>
    </source>
</evidence>
<evidence type="ECO:0000256" key="7">
    <source>
        <dbReference type="ARBA" id="ARBA00022833"/>
    </source>
</evidence>
<reference evidence="21" key="1">
    <citation type="submission" date="2021-01" db="EMBL/GenBank/DDBJ databases">
        <title>Caligus Genome Assembly.</title>
        <authorList>
            <person name="Gallardo-Escarate C."/>
        </authorList>
    </citation>
    <scope>NUCLEOTIDE SEQUENCE [LARGE SCALE GENOMIC DNA]</scope>
</reference>
<feature type="binding site" evidence="15">
    <location>
        <position position="66"/>
    </location>
    <ligand>
        <name>L-glutamate</name>
        <dbReference type="ChEBI" id="CHEBI:29985"/>
    </ligand>
</feature>
<dbReference type="InterPro" id="IPR019594">
    <property type="entry name" value="Glu/Gly-bd"/>
</dbReference>
<keyword evidence="6" id="KW-0479">Metal-binding</keyword>
<feature type="transmembrane region" description="Helical" evidence="17">
    <location>
        <begin position="171"/>
        <end position="197"/>
    </location>
</feature>
<keyword evidence="8 17" id="KW-1133">Transmembrane helix</keyword>
<dbReference type="FunFam" id="3.40.190.10:FF:000009">
    <property type="entry name" value="Putative glutamate receptor ionotropic NMDA 2B"/>
    <property type="match status" value="1"/>
</dbReference>
<evidence type="ECO:0000256" key="6">
    <source>
        <dbReference type="ARBA" id="ARBA00022723"/>
    </source>
</evidence>
<dbReference type="Gene3D" id="1.10.287.70">
    <property type="match status" value="1"/>
</dbReference>
<evidence type="ECO:0000313" key="21">
    <source>
        <dbReference type="Proteomes" id="UP000595437"/>
    </source>
</evidence>
<dbReference type="EMBL" id="CP045895">
    <property type="protein sequence ID" value="QQP49367.1"/>
    <property type="molecule type" value="Genomic_DNA"/>
</dbReference>
<keyword evidence="14" id="KW-0407">Ion channel</keyword>
<dbReference type="InterPro" id="IPR001508">
    <property type="entry name" value="Iono_Glu_rcpt_met"/>
</dbReference>
<dbReference type="GO" id="GO:0015276">
    <property type="term" value="F:ligand-gated monoatomic ion channel activity"/>
    <property type="evidence" value="ECO:0007669"/>
    <property type="project" value="InterPro"/>
</dbReference>
<comment type="subcellular location">
    <subcellularLocation>
        <location evidence="1">Cell membrane</location>
        <topology evidence="1">Multi-pass membrane protein</topology>
    </subcellularLocation>
</comment>
<dbReference type="SUPFAM" id="SSF53850">
    <property type="entry name" value="Periplasmic binding protein-like II"/>
    <property type="match status" value="1"/>
</dbReference>
<evidence type="ECO:0000256" key="14">
    <source>
        <dbReference type="ARBA" id="ARBA00023303"/>
    </source>
</evidence>
<dbReference type="GO" id="GO:0038023">
    <property type="term" value="F:signaling receptor activity"/>
    <property type="evidence" value="ECO:0007669"/>
    <property type="project" value="InterPro"/>
</dbReference>
<keyword evidence="3" id="KW-0813">Transport</keyword>
<evidence type="ECO:0000256" key="16">
    <source>
        <dbReference type="PIRSR" id="PIRSR601508-2"/>
    </source>
</evidence>
<dbReference type="Proteomes" id="UP000595437">
    <property type="component" value="Chromosome 6"/>
</dbReference>
<evidence type="ECO:0000256" key="3">
    <source>
        <dbReference type="ARBA" id="ARBA00022448"/>
    </source>
</evidence>
<organism evidence="20 21">
    <name type="scientific">Caligus rogercresseyi</name>
    <name type="common">Sea louse</name>
    <dbReference type="NCBI Taxonomy" id="217165"/>
    <lineage>
        <taxon>Eukaryota</taxon>
        <taxon>Metazoa</taxon>
        <taxon>Ecdysozoa</taxon>
        <taxon>Arthropoda</taxon>
        <taxon>Crustacea</taxon>
        <taxon>Multicrustacea</taxon>
        <taxon>Hexanauplia</taxon>
        <taxon>Copepoda</taxon>
        <taxon>Siphonostomatoida</taxon>
        <taxon>Caligidae</taxon>
        <taxon>Caligus</taxon>
    </lineage>
</organism>
<evidence type="ECO:0000256" key="8">
    <source>
        <dbReference type="ARBA" id="ARBA00022989"/>
    </source>
</evidence>
<dbReference type="Gene3D" id="3.40.190.10">
    <property type="entry name" value="Periplasmic binding protein-like II"/>
    <property type="match status" value="2"/>
</dbReference>
<keyword evidence="11" id="KW-0675">Receptor</keyword>
<feature type="binding site" evidence="15">
    <location>
        <position position="272"/>
    </location>
    <ligand>
        <name>L-glutamate</name>
        <dbReference type="ChEBI" id="CHEBI:29985"/>
    </ligand>
</feature>
<dbReference type="InterPro" id="IPR015683">
    <property type="entry name" value="Ionotropic_Glu_rcpt"/>
</dbReference>
<evidence type="ECO:0000256" key="10">
    <source>
        <dbReference type="ARBA" id="ARBA00023136"/>
    </source>
</evidence>
<keyword evidence="7" id="KW-0862">Zinc</keyword>
<comment type="similarity">
    <text evidence="2">Belongs to the glutamate-gated ion channel (TC 1.A.10.1) family.</text>
</comment>
<evidence type="ECO:0000256" key="5">
    <source>
        <dbReference type="ARBA" id="ARBA00022692"/>
    </source>
</evidence>
<feature type="site" description="Interaction with the cone snail toxin Con-ikot-ikot" evidence="16">
    <location>
        <position position="234"/>
    </location>
</feature>
<dbReference type="PANTHER" id="PTHR18966">
    <property type="entry name" value="IONOTROPIC GLUTAMATE RECEPTOR"/>
    <property type="match status" value="1"/>
</dbReference>
<feature type="binding site" evidence="15">
    <location>
        <position position="228"/>
    </location>
    <ligand>
        <name>L-glutamate</name>
        <dbReference type="ChEBI" id="CHEBI:29985"/>
    </ligand>
</feature>
<feature type="site" description="Crucial to convey clamshell closure to channel opening" evidence="16">
    <location>
        <position position="204"/>
    </location>
</feature>
<evidence type="ECO:0000259" key="19">
    <source>
        <dbReference type="SMART" id="SM00918"/>
    </source>
</evidence>
<dbReference type="PRINTS" id="PR00177">
    <property type="entry name" value="NMDARECEPTOR"/>
</dbReference>
<keyword evidence="13" id="KW-1071">Ligand-gated ion channel</keyword>
<dbReference type="SMART" id="SM00918">
    <property type="entry name" value="Lig_chan-Glu_bd"/>
    <property type="match status" value="1"/>
</dbReference>
<evidence type="ECO:0000256" key="2">
    <source>
        <dbReference type="ARBA" id="ARBA00008685"/>
    </source>
</evidence>
<gene>
    <name evidence="20" type="ORF">FKW44_010013</name>
</gene>
<keyword evidence="9" id="KW-0406">Ion transport</keyword>
<keyword evidence="4" id="KW-1003">Cell membrane</keyword>
<protein>
    <submittedName>
        <fullName evidence="20">Uncharacterized protein</fullName>
    </submittedName>
</protein>
<dbReference type="InterPro" id="IPR001320">
    <property type="entry name" value="Iontro_rcpt_C"/>
</dbReference>
<keyword evidence="5 17" id="KW-0812">Transmembrane</keyword>
<dbReference type="OrthoDB" id="5984008at2759"/>
<feature type="domain" description="Ionotropic glutamate receptor L-glutamate and glycine-binding" evidence="19">
    <location>
        <begin position="1"/>
        <end position="55"/>
    </location>
</feature>
<dbReference type="SMART" id="SM00079">
    <property type="entry name" value="PBPe"/>
    <property type="match status" value="1"/>
</dbReference>
<sequence length="311" mass="34890">MYCCSGYCIDLLKLLAEHCNFTYSLHLSFIEYGSLERNNRTGKLEWNGLIGELVHENADLIVAPLTINPERAQVMEFTKPFKYQGITILQRDLTTGILLATLQVHPMGPVALCLYLLDRFSPFGRFHSGPDPGNVQKEESLNFTSAIWFAWGVLLNSGIGEGTPRSFSARVLGMVWAGFAMIIVASYTANLAAFLVLDKPQTSLTGINDPRLRNPMENFTYATVKGSSVDMYFRRQVELSNMYRTMEGKHYRSPEEAIRAVKEEKLKAFIWDSSRLEYEAARDCDLITAGDLFGRSGYGVGLQKALLGQIK</sequence>
<keyword evidence="12" id="KW-0325">Glycoprotein</keyword>
<evidence type="ECO:0000256" key="13">
    <source>
        <dbReference type="ARBA" id="ARBA00023286"/>
    </source>
</evidence>
<dbReference type="GO" id="GO:0005886">
    <property type="term" value="C:plasma membrane"/>
    <property type="evidence" value="ECO:0007669"/>
    <property type="project" value="UniProtKB-SubCell"/>
</dbReference>
<dbReference type="Pfam" id="PF00060">
    <property type="entry name" value="Lig_chan"/>
    <property type="match status" value="1"/>
</dbReference>
<feature type="domain" description="Ionotropic glutamate receptor C-terminal" evidence="18">
    <location>
        <begin position="1"/>
        <end position="308"/>
    </location>
</feature>
<dbReference type="FunFam" id="3.40.190.10:FF:000010">
    <property type="entry name" value="glutamate receptor ionotropic, NMDA 1 isoform X1"/>
    <property type="match status" value="1"/>
</dbReference>
<dbReference type="SUPFAM" id="SSF81324">
    <property type="entry name" value="Voltage-gated potassium channels"/>
    <property type="match status" value="1"/>
</dbReference>
<evidence type="ECO:0000256" key="11">
    <source>
        <dbReference type="ARBA" id="ARBA00023170"/>
    </source>
</evidence>
<accession>A0A7T8HFZ2</accession>
<feature type="binding site" evidence="15">
    <location>
        <position position="64"/>
    </location>
    <ligand>
        <name>L-glutamate</name>
        <dbReference type="ChEBI" id="CHEBI:29985"/>
    </ligand>
</feature>
<evidence type="ECO:0000256" key="1">
    <source>
        <dbReference type="ARBA" id="ARBA00004651"/>
    </source>
</evidence>